<proteinExistence type="predicted"/>
<dbReference type="SUPFAM" id="SSF52540">
    <property type="entry name" value="P-loop containing nucleoside triphosphate hydrolases"/>
    <property type="match status" value="1"/>
</dbReference>
<feature type="non-terminal residue" evidence="1">
    <location>
        <position position="1"/>
    </location>
</feature>
<dbReference type="PANTHER" id="PTHR43394">
    <property type="entry name" value="ATP-DEPENDENT PERMEASE MDL1, MITOCHONDRIAL"/>
    <property type="match status" value="1"/>
</dbReference>
<organism evidence="1 2">
    <name type="scientific">Streptococcus pneumoniae</name>
    <dbReference type="NCBI Taxonomy" id="1313"/>
    <lineage>
        <taxon>Bacteria</taxon>
        <taxon>Bacillati</taxon>
        <taxon>Bacillota</taxon>
        <taxon>Bacilli</taxon>
        <taxon>Lactobacillales</taxon>
        <taxon>Streptococcaceae</taxon>
        <taxon>Streptococcus</taxon>
    </lineage>
</organism>
<dbReference type="GO" id="GO:0005524">
    <property type="term" value="F:ATP binding"/>
    <property type="evidence" value="ECO:0007669"/>
    <property type="project" value="UniProtKB-KW"/>
</dbReference>
<dbReference type="GO" id="GO:0090374">
    <property type="term" value="P:oligopeptide export from mitochondrion"/>
    <property type="evidence" value="ECO:0007669"/>
    <property type="project" value="TreeGrafter"/>
</dbReference>
<dbReference type="InterPro" id="IPR039421">
    <property type="entry name" value="Type_1_exporter"/>
</dbReference>
<sequence>LKDASLLILDEATSSVDTRTEELIQKAMDRLMEGRTSFVIAHRLSTIRNADLILVMKDGNIIEQGNHEELMAQGGFYADLY</sequence>
<dbReference type="PANTHER" id="PTHR43394:SF1">
    <property type="entry name" value="ATP-BINDING CASSETTE SUB-FAMILY B MEMBER 10, MITOCHONDRIAL"/>
    <property type="match status" value="1"/>
</dbReference>
<dbReference type="Gene3D" id="3.40.50.300">
    <property type="entry name" value="P-loop containing nucleotide triphosphate hydrolases"/>
    <property type="match status" value="1"/>
</dbReference>
<reference evidence="1 2" key="1">
    <citation type="submission" date="2019-11" db="EMBL/GenBank/DDBJ databases">
        <title>Growth characteristics of pneumococcus vary with the chemical composition of the capsule and with environmental conditions.</title>
        <authorList>
            <person name="Tothpal A."/>
            <person name="Desobry K."/>
            <person name="Joshi S."/>
            <person name="Wyllie A.L."/>
            <person name="Weinberger D.M."/>
        </authorList>
    </citation>
    <scope>NUCLEOTIDE SEQUENCE [LARGE SCALE GENOMIC DNA]</scope>
    <source>
        <strain evidence="2">pnumococcus35B</strain>
    </source>
</reference>
<keyword evidence="1" id="KW-0067">ATP-binding</keyword>
<dbReference type="Proteomes" id="UP000469505">
    <property type="component" value="Unassembled WGS sequence"/>
</dbReference>
<keyword evidence="1" id="KW-0547">Nucleotide-binding</keyword>
<name>A0A6I3UB74_STREE</name>
<dbReference type="AlphaFoldDB" id="A0A6I3UB74"/>
<dbReference type="GO" id="GO:0015421">
    <property type="term" value="F:ABC-type oligopeptide transporter activity"/>
    <property type="evidence" value="ECO:0007669"/>
    <property type="project" value="TreeGrafter"/>
</dbReference>
<dbReference type="EMBL" id="WNHX01001135">
    <property type="protein sequence ID" value="MTV88765.1"/>
    <property type="molecule type" value="Genomic_DNA"/>
</dbReference>
<accession>A0A6I3UB74</accession>
<comment type="caution">
    <text evidence="1">The sequence shown here is derived from an EMBL/GenBank/DDBJ whole genome shotgun (WGS) entry which is preliminary data.</text>
</comment>
<gene>
    <name evidence="1" type="ORF">GM543_15040</name>
</gene>
<dbReference type="InterPro" id="IPR027417">
    <property type="entry name" value="P-loop_NTPase"/>
</dbReference>
<protein>
    <submittedName>
        <fullName evidence="1">ABC transporter ATP-binding protein</fullName>
    </submittedName>
</protein>
<feature type="non-terminal residue" evidence="1">
    <location>
        <position position="81"/>
    </location>
</feature>
<evidence type="ECO:0000313" key="2">
    <source>
        <dbReference type="Proteomes" id="UP000469505"/>
    </source>
</evidence>
<evidence type="ECO:0000313" key="1">
    <source>
        <dbReference type="EMBL" id="MTV88765.1"/>
    </source>
</evidence>